<feature type="non-terminal residue" evidence="1">
    <location>
        <position position="155"/>
    </location>
</feature>
<accession>A0A4P9XXW0</accession>
<dbReference type="SUPFAM" id="SSF53720">
    <property type="entry name" value="ALDH-like"/>
    <property type="match status" value="1"/>
</dbReference>
<gene>
    <name evidence="1" type="ORF">BJ684DRAFT_22213</name>
</gene>
<dbReference type="InterPro" id="IPR016162">
    <property type="entry name" value="Ald_DH_N"/>
</dbReference>
<dbReference type="PANTHER" id="PTHR11063">
    <property type="entry name" value="GLUTAMATE SEMIALDEHYDE DEHYDROGENASE"/>
    <property type="match status" value="1"/>
</dbReference>
<dbReference type="GO" id="GO:0004350">
    <property type="term" value="F:glutamate-5-semialdehyde dehydrogenase activity"/>
    <property type="evidence" value="ECO:0007669"/>
    <property type="project" value="TreeGrafter"/>
</dbReference>
<name>A0A4P9XXW0_9FUNG</name>
<protein>
    <submittedName>
        <fullName evidence="1">Aldehyde/histidinol dehydrogenase</fullName>
    </submittedName>
</protein>
<organism evidence="1 2">
    <name type="scientific">Piptocephalis cylindrospora</name>
    <dbReference type="NCBI Taxonomy" id="1907219"/>
    <lineage>
        <taxon>Eukaryota</taxon>
        <taxon>Fungi</taxon>
        <taxon>Fungi incertae sedis</taxon>
        <taxon>Zoopagomycota</taxon>
        <taxon>Zoopagomycotina</taxon>
        <taxon>Zoopagomycetes</taxon>
        <taxon>Zoopagales</taxon>
        <taxon>Piptocephalidaceae</taxon>
        <taxon>Piptocephalis</taxon>
    </lineage>
</organism>
<dbReference type="InterPro" id="IPR016161">
    <property type="entry name" value="Ald_DH/histidinol_DH"/>
</dbReference>
<evidence type="ECO:0000313" key="2">
    <source>
        <dbReference type="Proteomes" id="UP000267251"/>
    </source>
</evidence>
<dbReference type="Proteomes" id="UP000267251">
    <property type="component" value="Unassembled WGS sequence"/>
</dbReference>
<evidence type="ECO:0000313" key="1">
    <source>
        <dbReference type="EMBL" id="RKP11236.1"/>
    </source>
</evidence>
<sequence>MSAQPAQITAQKARAAANALLSITTQQKQDALKRVGEELRARQAEILEANQKDVEAAKVEVAAGRLSSSLAARLSLSGGEGHPKFESMVAGVADVANLPDPTNQCNFATRLDDGLDLYRVSVPVGVLLVIFEARPEVLINVAALALKSSNAVILK</sequence>
<reference evidence="2" key="1">
    <citation type="journal article" date="2018" name="Nat. Microbiol.">
        <title>Leveraging single-cell genomics to expand the fungal tree of life.</title>
        <authorList>
            <person name="Ahrendt S.R."/>
            <person name="Quandt C.A."/>
            <person name="Ciobanu D."/>
            <person name="Clum A."/>
            <person name="Salamov A."/>
            <person name="Andreopoulos B."/>
            <person name="Cheng J.F."/>
            <person name="Woyke T."/>
            <person name="Pelin A."/>
            <person name="Henrissat B."/>
            <person name="Reynolds N.K."/>
            <person name="Benny G.L."/>
            <person name="Smith M.E."/>
            <person name="James T.Y."/>
            <person name="Grigoriev I.V."/>
        </authorList>
    </citation>
    <scope>NUCLEOTIDE SEQUENCE [LARGE SCALE GENOMIC DNA]</scope>
</reference>
<dbReference type="PANTHER" id="PTHR11063:SF8">
    <property type="entry name" value="DELTA-1-PYRROLINE-5-CARBOXYLATE SYNTHASE"/>
    <property type="match status" value="1"/>
</dbReference>
<dbReference type="EMBL" id="KZ989081">
    <property type="protein sequence ID" value="RKP11236.1"/>
    <property type="molecule type" value="Genomic_DNA"/>
</dbReference>
<keyword evidence="2" id="KW-1185">Reference proteome</keyword>
<dbReference type="OrthoDB" id="1934954at2759"/>
<proteinExistence type="predicted"/>
<dbReference type="Gene3D" id="3.40.605.10">
    <property type="entry name" value="Aldehyde Dehydrogenase, Chain A, domain 1"/>
    <property type="match status" value="1"/>
</dbReference>
<dbReference type="AlphaFoldDB" id="A0A4P9XXW0"/>